<gene>
    <name evidence="1" type="ORF">BU25DRAFT_409314</name>
</gene>
<organism evidence="1 2">
    <name type="scientific">Macroventuria anomochaeta</name>
    <dbReference type="NCBI Taxonomy" id="301207"/>
    <lineage>
        <taxon>Eukaryota</taxon>
        <taxon>Fungi</taxon>
        <taxon>Dikarya</taxon>
        <taxon>Ascomycota</taxon>
        <taxon>Pezizomycotina</taxon>
        <taxon>Dothideomycetes</taxon>
        <taxon>Pleosporomycetidae</taxon>
        <taxon>Pleosporales</taxon>
        <taxon>Pleosporineae</taxon>
        <taxon>Didymellaceae</taxon>
        <taxon>Macroventuria</taxon>
    </lineage>
</organism>
<accession>A0ACB6S609</accession>
<comment type="caution">
    <text evidence="1">The sequence shown here is derived from an EMBL/GenBank/DDBJ whole genome shotgun (WGS) entry which is preliminary data.</text>
</comment>
<evidence type="ECO:0000313" key="1">
    <source>
        <dbReference type="EMBL" id="KAF2629432.1"/>
    </source>
</evidence>
<sequence>MSTLSSTATTPRSSIELTKSAFKVHTTSIAPLSIHTTQSKPNKIWQSVKRHVRQHHESVNAVYANYYGQGHERRVMLGSDGVRRFDGQDKAQEVWVYERGMYGR</sequence>
<name>A0ACB6S609_9PLEO</name>
<dbReference type="EMBL" id="MU006710">
    <property type="protein sequence ID" value="KAF2629432.1"/>
    <property type="molecule type" value="Genomic_DNA"/>
</dbReference>
<evidence type="ECO:0000313" key="2">
    <source>
        <dbReference type="Proteomes" id="UP000799754"/>
    </source>
</evidence>
<reference evidence="1" key="1">
    <citation type="journal article" date="2020" name="Stud. Mycol.">
        <title>101 Dothideomycetes genomes: a test case for predicting lifestyles and emergence of pathogens.</title>
        <authorList>
            <person name="Haridas S."/>
            <person name="Albert R."/>
            <person name="Binder M."/>
            <person name="Bloem J."/>
            <person name="Labutti K."/>
            <person name="Salamov A."/>
            <person name="Andreopoulos B."/>
            <person name="Baker S."/>
            <person name="Barry K."/>
            <person name="Bills G."/>
            <person name="Bluhm B."/>
            <person name="Cannon C."/>
            <person name="Castanera R."/>
            <person name="Culley D."/>
            <person name="Daum C."/>
            <person name="Ezra D."/>
            <person name="Gonzalez J."/>
            <person name="Henrissat B."/>
            <person name="Kuo A."/>
            <person name="Liang C."/>
            <person name="Lipzen A."/>
            <person name="Lutzoni F."/>
            <person name="Magnuson J."/>
            <person name="Mondo S."/>
            <person name="Nolan M."/>
            <person name="Ohm R."/>
            <person name="Pangilinan J."/>
            <person name="Park H.-J."/>
            <person name="Ramirez L."/>
            <person name="Alfaro M."/>
            <person name="Sun H."/>
            <person name="Tritt A."/>
            <person name="Yoshinaga Y."/>
            <person name="Zwiers L.-H."/>
            <person name="Turgeon B."/>
            <person name="Goodwin S."/>
            <person name="Spatafora J."/>
            <person name="Crous P."/>
            <person name="Grigoriev I."/>
        </authorList>
    </citation>
    <scope>NUCLEOTIDE SEQUENCE</scope>
    <source>
        <strain evidence="1">CBS 525.71</strain>
    </source>
</reference>
<protein>
    <submittedName>
        <fullName evidence="1">Uncharacterized protein</fullName>
    </submittedName>
</protein>
<proteinExistence type="predicted"/>
<dbReference type="Proteomes" id="UP000799754">
    <property type="component" value="Unassembled WGS sequence"/>
</dbReference>
<keyword evidence="2" id="KW-1185">Reference proteome</keyword>